<dbReference type="OrthoDB" id="9809746at2"/>
<dbReference type="InterPro" id="IPR000866">
    <property type="entry name" value="AhpC/TSA"/>
</dbReference>
<dbReference type="EMBL" id="ADLN01000120">
    <property type="protein sequence ID" value="EHI57342.1"/>
    <property type="molecule type" value="Genomic_DNA"/>
</dbReference>
<evidence type="ECO:0000313" key="2">
    <source>
        <dbReference type="EMBL" id="EHI57342.1"/>
    </source>
</evidence>
<dbReference type="InterPro" id="IPR032801">
    <property type="entry name" value="PXL2A/B/C"/>
</dbReference>
<organism evidence="2 3">
    <name type="scientific">Hungatella hathewayi WAL-18680</name>
    <dbReference type="NCBI Taxonomy" id="742737"/>
    <lineage>
        <taxon>Bacteria</taxon>
        <taxon>Bacillati</taxon>
        <taxon>Bacillota</taxon>
        <taxon>Clostridia</taxon>
        <taxon>Lachnospirales</taxon>
        <taxon>Lachnospiraceae</taxon>
        <taxon>Hungatella</taxon>
    </lineage>
</organism>
<dbReference type="Gene3D" id="3.40.30.10">
    <property type="entry name" value="Glutaredoxin"/>
    <property type="match status" value="1"/>
</dbReference>
<dbReference type="PANTHER" id="PTHR28630:SF3">
    <property type="entry name" value="PEROXIREDOXIN-LIKE 2C"/>
    <property type="match status" value="1"/>
</dbReference>
<dbReference type="RefSeq" id="WP_006782439.1">
    <property type="nucleotide sequence ID" value="NZ_CP040506.1"/>
</dbReference>
<dbReference type="CDD" id="cd02970">
    <property type="entry name" value="PRX_like2"/>
    <property type="match status" value="1"/>
</dbReference>
<dbReference type="PROSITE" id="PS51352">
    <property type="entry name" value="THIOREDOXIN_2"/>
    <property type="match status" value="1"/>
</dbReference>
<dbReference type="GO" id="GO:0016491">
    <property type="term" value="F:oxidoreductase activity"/>
    <property type="evidence" value="ECO:0007669"/>
    <property type="project" value="InterPro"/>
</dbReference>
<evidence type="ECO:0000313" key="3">
    <source>
        <dbReference type="Proteomes" id="UP000005384"/>
    </source>
</evidence>
<accession>G5ILS3</accession>
<dbReference type="Proteomes" id="UP000005384">
    <property type="component" value="Unassembled WGS sequence"/>
</dbReference>
<proteinExistence type="predicted"/>
<dbReference type="AlphaFoldDB" id="G5ILS3"/>
<dbReference type="SUPFAM" id="SSF52833">
    <property type="entry name" value="Thioredoxin-like"/>
    <property type="match status" value="1"/>
</dbReference>
<reference evidence="2 3" key="1">
    <citation type="submission" date="2011-08" db="EMBL/GenBank/DDBJ databases">
        <title>The Genome Sequence of Clostridium hathewayi WAL-18680.</title>
        <authorList>
            <consortium name="The Broad Institute Genome Sequencing Platform"/>
            <person name="Earl A."/>
            <person name="Ward D."/>
            <person name="Feldgarden M."/>
            <person name="Gevers D."/>
            <person name="Finegold S.M."/>
            <person name="Summanen P.H."/>
            <person name="Molitoris D.R."/>
            <person name="Song M."/>
            <person name="Daigneault M."/>
            <person name="Allen-Vercoe E."/>
            <person name="Young S.K."/>
            <person name="Zeng Q."/>
            <person name="Gargeya S."/>
            <person name="Fitzgerald M."/>
            <person name="Haas B."/>
            <person name="Abouelleil A."/>
            <person name="Alvarado L."/>
            <person name="Arachchi H.M."/>
            <person name="Berlin A."/>
            <person name="Brown A."/>
            <person name="Chapman S.B."/>
            <person name="Chen Z."/>
            <person name="Dunbar C."/>
            <person name="Freedman E."/>
            <person name="Gearin G."/>
            <person name="Gellesch M."/>
            <person name="Goldberg J."/>
            <person name="Griggs A."/>
            <person name="Gujja S."/>
            <person name="Heiman D."/>
            <person name="Howarth C."/>
            <person name="Larson L."/>
            <person name="Lui A."/>
            <person name="MacDonald P.J.P."/>
            <person name="Montmayeur A."/>
            <person name="Murphy C."/>
            <person name="Neiman D."/>
            <person name="Pearson M."/>
            <person name="Priest M."/>
            <person name="Roberts A."/>
            <person name="Saif S."/>
            <person name="Shea T."/>
            <person name="Shenoy N."/>
            <person name="Sisk P."/>
            <person name="Stolte C."/>
            <person name="Sykes S."/>
            <person name="Wortman J."/>
            <person name="Nusbaum C."/>
            <person name="Birren B."/>
        </authorList>
    </citation>
    <scope>NUCLEOTIDE SEQUENCE [LARGE SCALE GENOMIC DNA]</scope>
    <source>
        <strain evidence="2 3">WAL-18680</strain>
    </source>
</reference>
<keyword evidence="3" id="KW-1185">Reference proteome</keyword>
<gene>
    <name evidence="2" type="ORF">HMPREF9473_04451</name>
</gene>
<sequence length="184" mass="20003">MGRLNEGQNMPDFSFRTPFCPKLTLKEFMAGQKTAIVFLRYFGCTLCQYDMAQYAAGYEEIKAAGGKLLVVLQSDPELLAQDLGTEDAMPFTIACDAEGELYREYGILPAESKMKMAGAKTVVKLAKATAAGYKHGRYEGEELQLPAAFVVDGKGTITWAHYGTTAGDAPDVDKLAGYLRKASC</sequence>
<evidence type="ECO:0000259" key="1">
    <source>
        <dbReference type="PROSITE" id="PS51352"/>
    </source>
</evidence>
<dbReference type="HOGENOM" id="CLU_084744_2_0_9"/>
<feature type="domain" description="Thioredoxin" evidence="1">
    <location>
        <begin position="4"/>
        <end position="181"/>
    </location>
</feature>
<dbReference type="GO" id="GO:0016209">
    <property type="term" value="F:antioxidant activity"/>
    <property type="evidence" value="ECO:0007669"/>
    <property type="project" value="InterPro"/>
</dbReference>
<dbReference type="PANTHER" id="PTHR28630">
    <property type="match status" value="1"/>
</dbReference>
<protein>
    <recommendedName>
        <fullName evidence="1">Thioredoxin domain-containing protein</fullName>
    </recommendedName>
</protein>
<dbReference type="PATRIC" id="fig|742737.3.peg.4436"/>
<dbReference type="InterPro" id="IPR036249">
    <property type="entry name" value="Thioredoxin-like_sf"/>
</dbReference>
<name>G5ILS3_9FIRM</name>
<dbReference type="Pfam" id="PF00578">
    <property type="entry name" value="AhpC-TSA"/>
    <property type="match status" value="1"/>
</dbReference>
<dbReference type="InterPro" id="IPR013766">
    <property type="entry name" value="Thioredoxin_domain"/>
</dbReference>
<comment type="caution">
    <text evidence="2">The sequence shown here is derived from an EMBL/GenBank/DDBJ whole genome shotgun (WGS) entry which is preliminary data.</text>
</comment>